<proteinExistence type="predicted"/>
<dbReference type="VEuPathDB" id="FungiDB:PTTG_05100"/>
<keyword evidence="4" id="KW-1185">Reference proteome</keyword>
<reference evidence="3" key="4">
    <citation type="submission" date="2025-05" db="UniProtKB">
        <authorList>
            <consortium name="EnsemblFungi"/>
        </authorList>
    </citation>
    <scope>IDENTIFICATION</scope>
    <source>
        <strain evidence="3">isolate 1-1 / race 1 (BBBD)</strain>
    </source>
</reference>
<dbReference type="AlphaFoldDB" id="A0A0C4EWB0"/>
<feature type="compositionally biased region" description="Polar residues" evidence="1">
    <location>
        <begin position="1"/>
        <end position="11"/>
    </location>
</feature>
<gene>
    <name evidence="2" type="ORF">PTTG_05100</name>
</gene>
<sequence length="343" mass="37419">MAPINRSPSSIATRSTNAVAAASSSNAAGKQVVRSPPPTSDDEINTVRAPREEPRQNVPRELAAQRQIPLLAHLIGNCPVPPEAVQKNPSGNHQTQNRLQTPQYQAYYPILAPPVPGYGFQQFYQPIVHTGNSPANTGQPADNYRPVYPQGYQPRPAAREALADIPPDGPQMFVMQPAPQMFTMPQDLAPMVGMQPAPHMMYAMPQDTPMTPDVQPSAQMFAMDCDIVALTPERSNGKRYATQITAVIVAYRNYPPLLSSYYPATPTGYPGPRRQPSYPAPRNSFGNGNRFFGGSGGHQGPFDTRKRVRGYHGSNFVEGFIDRRQPKGGPPAHQGRPSAQGKK</sequence>
<protein>
    <submittedName>
        <fullName evidence="2 3">Uncharacterized protein</fullName>
    </submittedName>
</protein>
<evidence type="ECO:0000313" key="4">
    <source>
        <dbReference type="Proteomes" id="UP000005240"/>
    </source>
</evidence>
<evidence type="ECO:0000313" key="2">
    <source>
        <dbReference type="EMBL" id="OAV91463.1"/>
    </source>
</evidence>
<dbReference type="EnsemblFungi" id="PTTG_05100-t43_1">
    <property type="protein sequence ID" value="PTTG_05100-t43_1-p1"/>
    <property type="gene ID" value="PTTG_05100"/>
</dbReference>
<feature type="region of interest" description="Disordered" evidence="1">
    <location>
        <begin position="318"/>
        <end position="343"/>
    </location>
</feature>
<reference evidence="2" key="2">
    <citation type="submission" date="2016-05" db="EMBL/GenBank/DDBJ databases">
        <title>Comparative analysis highlights variable genome content of wheat rusts and divergence of the mating loci.</title>
        <authorList>
            <person name="Cuomo C.A."/>
            <person name="Bakkeren G."/>
            <person name="Szabo L."/>
            <person name="Khalil H."/>
            <person name="Joly D."/>
            <person name="Goldberg J."/>
            <person name="Young S."/>
            <person name="Zeng Q."/>
            <person name="Fellers J."/>
        </authorList>
    </citation>
    <scope>NUCLEOTIDE SEQUENCE [LARGE SCALE GENOMIC DNA]</scope>
    <source>
        <strain evidence="2">1-1 BBBD Race 1</strain>
    </source>
</reference>
<dbReference type="EMBL" id="ADAS02000080">
    <property type="protein sequence ID" value="OAV91463.1"/>
    <property type="molecule type" value="Genomic_DNA"/>
</dbReference>
<accession>A0A0C4EWB0</accession>
<name>A0A0C4EWB0_PUCT1</name>
<feature type="region of interest" description="Disordered" evidence="1">
    <location>
        <begin position="266"/>
        <end position="285"/>
    </location>
</feature>
<evidence type="ECO:0000256" key="1">
    <source>
        <dbReference type="SAM" id="MobiDB-lite"/>
    </source>
</evidence>
<feature type="compositionally biased region" description="Low complexity" evidence="1">
    <location>
        <begin position="12"/>
        <end position="28"/>
    </location>
</feature>
<reference evidence="3 4" key="3">
    <citation type="journal article" date="2017" name="G3 (Bethesda)">
        <title>Comparative analysis highlights variable genome content of wheat rusts and divergence of the mating loci.</title>
        <authorList>
            <person name="Cuomo C.A."/>
            <person name="Bakkeren G."/>
            <person name="Khalil H.B."/>
            <person name="Panwar V."/>
            <person name="Joly D."/>
            <person name="Linning R."/>
            <person name="Sakthikumar S."/>
            <person name="Song X."/>
            <person name="Adiconis X."/>
            <person name="Fan L."/>
            <person name="Goldberg J.M."/>
            <person name="Levin J.Z."/>
            <person name="Young S."/>
            <person name="Zeng Q."/>
            <person name="Anikster Y."/>
            <person name="Bruce M."/>
            <person name="Wang M."/>
            <person name="Yin C."/>
            <person name="McCallum B."/>
            <person name="Szabo L.J."/>
            <person name="Hulbert S."/>
            <person name="Chen X."/>
            <person name="Fellers J.P."/>
        </authorList>
    </citation>
    <scope>NUCLEOTIDE SEQUENCE</scope>
    <source>
        <strain evidence="4">Isolate 1-1 / race 1 (BBBD)</strain>
        <strain evidence="3">isolate 1-1 / race 1 (BBBD)</strain>
    </source>
</reference>
<reference evidence="2" key="1">
    <citation type="submission" date="2009-11" db="EMBL/GenBank/DDBJ databases">
        <authorList>
            <consortium name="The Broad Institute Genome Sequencing Platform"/>
            <person name="Ward D."/>
            <person name="Feldgarden M."/>
            <person name="Earl A."/>
            <person name="Young S.K."/>
            <person name="Zeng Q."/>
            <person name="Koehrsen M."/>
            <person name="Alvarado L."/>
            <person name="Berlin A."/>
            <person name="Bochicchio J."/>
            <person name="Borenstein D."/>
            <person name="Chapman S.B."/>
            <person name="Chen Z."/>
            <person name="Engels R."/>
            <person name="Freedman E."/>
            <person name="Gellesch M."/>
            <person name="Goldberg J."/>
            <person name="Griggs A."/>
            <person name="Gujja S."/>
            <person name="Heilman E."/>
            <person name="Heiman D."/>
            <person name="Hepburn T."/>
            <person name="Howarth C."/>
            <person name="Jen D."/>
            <person name="Larson L."/>
            <person name="Lewis B."/>
            <person name="Mehta T."/>
            <person name="Park D."/>
            <person name="Pearson M."/>
            <person name="Roberts A."/>
            <person name="Saif S."/>
            <person name="Shea T."/>
            <person name="Shenoy N."/>
            <person name="Sisk P."/>
            <person name="Stolte C."/>
            <person name="Sykes S."/>
            <person name="Thomson T."/>
            <person name="Walk T."/>
            <person name="White J."/>
            <person name="Yandava C."/>
            <person name="Izard J."/>
            <person name="Baranova O.V."/>
            <person name="Blanton J.M."/>
            <person name="Tanner A.C."/>
            <person name="Dewhirst F.E."/>
            <person name="Haas B."/>
            <person name="Nusbaum C."/>
            <person name="Birren B."/>
        </authorList>
    </citation>
    <scope>NUCLEOTIDE SEQUENCE [LARGE SCALE GENOMIC DNA]</scope>
    <source>
        <strain evidence="2">1-1 BBBD Race 1</strain>
    </source>
</reference>
<dbReference type="Proteomes" id="UP000005240">
    <property type="component" value="Unassembled WGS sequence"/>
</dbReference>
<evidence type="ECO:0000313" key="3">
    <source>
        <dbReference type="EnsemblFungi" id="PTTG_05100-t43_1-p1"/>
    </source>
</evidence>
<feature type="region of interest" description="Disordered" evidence="1">
    <location>
        <begin position="1"/>
        <end position="58"/>
    </location>
</feature>
<organism evidence="2">
    <name type="scientific">Puccinia triticina (isolate 1-1 / race 1 (BBBD))</name>
    <name type="common">Brown leaf rust fungus</name>
    <dbReference type="NCBI Taxonomy" id="630390"/>
    <lineage>
        <taxon>Eukaryota</taxon>
        <taxon>Fungi</taxon>
        <taxon>Dikarya</taxon>
        <taxon>Basidiomycota</taxon>
        <taxon>Pucciniomycotina</taxon>
        <taxon>Pucciniomycetes</taxon>
        <taxon>Pucciniales</taxon>
        <taxon>Pucciniaceae</taxon>
        <taxon>Puccinia</taxon>
    </lineage>
</organism>